<evidence type="ECO:0000313" key="3">
    <source>
        <dbReference type="Proteomes" id="UP000800041"/>
    </source>
</evidence>
<protein>
    <recommendedName>
        <fullName evidence="1">NTF2 domain-containing protein</fullName>
    </recommendedName>
</protein>
<dbReference type="GO" id="GO:0006913">
    <property type="term" value="P:nucleocytoplasmic transport"/>
    <property type="evidence" value="ECO:0007669"/>
    <property type="project" value="InterPro"/>
</dbReference>
<dbReference type="OrthoDB" id="25408at2759"/>
<evidence type="ECO:0000259" key="1">
    <source>
        <dbReference type="PROSITE" id="PS50177"/>
    </source>
</evidence>
<dbReference type="PROSITE" id="PS50177">
    <property type="entry name" value="NTF2_DOMAIN"/>
    <property type="match status" value="1"/>
</dbReference>
<proteinExistence type="predicted"/>
<dbReference type="SUPFAM" id="SSF54427">
    <property type="entry name" value="NTF2-like"/>
    <property type="match status" value="1"/>
</dbReference>
<organism evidence="2 3">
    <name type="scientific">Aulographum hederae CBS 113979</name>
    <dbReference type="NCBI Taxonomy" id="1176131"/>
    <lineage>
        <taxon>Eukaryota</taxon>
        <taxon>Fungi</taxon>
        <taxon>Dikarya</taxon>
        <taxon>Ascomycota</taxon>
        <taxon>Pezizomycotina</taxon>
        <taxon>Dothideomycetes</taxon>
        <taxon>Pleosporomycetidae</taxon>
        <taxon>Aulographales</taxon>
        <taxon>Aulographaceae</taxon>
    </lineage>
</organism>
<dbReference type="InterPro" id="IPR018222">
    <property type="entry name" value="Nuclear_transport_factor_2_euk"/>
</dbReference>
<dbReference type="InterPro" id="IPR032710">
    <property type="entry name" value="NTF2-like_dom_sf"/>
</dbReference>
<dbReference type="Pfam" id="PF02136">
    <property type="entry name" value="NTF2"/>
    <property type="match status" value="1"/>
</dbReference>
<keyword evidence="3" id="KW-1185">Reference proteome</keyword>
<accession>A0A6G1GN86</accession>
<dbReference type="InterPro" id="IPR045875">
    <property type="entry name" value="NTF2"/>
</dbReference>
<name>A0A6G1GN86_9PEZI</name>
<dbReference type="PANTHER" id="PTHR12612">
    <property type="entry name" value="NUCLEAR TRANSPORT FACTOR 2"/>
    <property type="match status" value="1"/>
</dbReference>
<gene>
    <name evidence="2" type="ORF">K402DRAFT_407735</name>
</gene>
<dbReference type="AlphaFoldDB" id="A0A6G1GN86"/>
<dbReference type="Gene3D" id="3.10.450.50">
    <property type="match status" value="1"/>
</dbReference>
<dbReference type="EMBL" id="ML977185">
    <property type="protein sequence ID" value="KAF1982395.1"/>
    <property type="molecule type" value="Genomic_DNA"/>
</dbReference>
<evidence type="ECO:0000313" key="2">
    <source>
        <dbReference type="EMBL" id="KAF1982395.1"/>
    </source>
</evidence>
<dbReference type="InterPro" id="IPR002075">
    <property type="entry name" value="NTF2_dom"/>
</dbReference>
<sequence length="156" mass="17399">MSGLEEHERNKTATEAADDFCTSYYLALQNDRNSIASYFCAAETLPDGKTIPLVTWNGNVLTPAEYQEHYHLMPFTLFDVQVMDCHVLNPELTKGADTKLNFTIAVLVSGTVRLDENVGGESKGFSETLVLVPSKTKLKGKGRSWVIQSMNFRYVV</sequence>
<feature type="domain" description="NTF2" evidence="1">
    <location>
        <begin position="16"/>
        <end position="154"/>
    </location>
</feature>
<dbReference type="Proteomes" id="UP000800041">
    <property type="component" value="Unassembled WGS sequence"/>
</dbReference>
<reference evidence="2" key="1">
    <citation type="journal article" date="2020" name="Stud. Mycol.">
        <title>101 Dothideomycetes genomes: a test case for predicting lifestyles and emergence of pathogens.</title>
        <authorList>
            <person name="Haridas S."/>
            <person name="Albert R."/>
            <person name="Binder M."/>
            <person name="Bloem J."/>
            <person name="Labutti K."/>
            <person name="Salamov A."/>
            <person name="Andreopoulos B."/>
            <person name="Baker S."/>
            <person name="Barry K."/>
            <person name="Bills G."/>
            <person name="Bluhm B."/>
            <person name="Cannon C."/>
            <person name="Castanera R."/>
            <person name="Culley D."/>
            <person name="Daum C."/>
            <person name="Ezra D."/>
            <person name="Gonzalez J."/>
            <person name="Henrissat B."/>
            <person name="Kuo A."/>
            <person name="Liang C."/>
            <person name="Lipzen A."/>
            <person name="Lutzoni F."/>
            <person name="Magnuson J."/>
            <person name="Mondo S."/>
            <person name="Nolan M."/>
            <person name="Ohm R."/>
            <person name="Pangilinan J."/>
            <person name="Park H.-J."/>
            <person name="Ramirez L."/>
            <person name="Alfaro M."/>
            <person name="Sun H."/>
            <person name="Tritt A."/>
            <person name="Yoshinaga Y."/>
            <person name="Zwiers L.-H."/>
            <person name="Turgeon B."/>
            <person name="Goodwin S."/>
            <person name="Spatafora J."/>
            <person name="Crous P."/>
            <person name="Grigoriev I."/>
        </authorList>
    </citation>
    <scope>NUCLEOTIDE SEQUENCE</scope>
    <source>
        <strain evidence="2">CBS 113979</strain>
    </source>
</reference>